<keyword evidence="5 7" id="KW-0413">Isomerase</keyword>
<dbReference type="InterPro" id="IPR004788">
    <property type="entry name" value="Ribose5P_isomerase_type_A"/>
</dbReference>
<evidence type="ECO:0000256" key="3">
    <source>
        <dbReference type="ARBA" id="ARBA00008088"/>
    </source>
</evidence>
<accession>A0A2U1MQY0</accession>
<dbReference type="InterPro" id="IPR037171">
    <property type="entry name" value="NagB/RpiA_transferase-like"/>
</dbReference>
<dbReference type="PANTHER" id="PTHR43748">
    <property type="entry name" value="RIBOSE-5-PHOSPHATE ISOMERASE 3, CHLOROPLASTIC-RELATED"/>
    <property type="match status" value="1"/>
</dbReference>
<dbReference type="SUPFAM" id="SSF100950">
    <property type="entry name" value="NagB/RpiA/CoA transferase-like"/>
    <property type="match status" value="1"/>
</dbReference>
<dbReference type="GO" id="GO:0009052">
    <property type="term" value="P:pentose-phosphate shunt, non-oxidative branch"/>
    <property type="evidence" value="ECO:0007669"/>
    <property type="project" value="InterPro"/>
</dbReference>
<feature type="coiled-coil region" evidence="6">
    <location>
        <begin position="376"/>
        <end position="420"/>
    </location>
</feature>
<dbReference type="EMBL" id="PKPP01004586">
    <property type="protein sequence ID" value="PWA63681.1"/>
    <property type="molecule type" value="Genomic_DNA"/>
</dbReference>
<evidence type="ECO:0000256" key="2">
    <source>
        <dbReference type="ARBA" id="ARBA00004988"/>
    </source>
</evidence>
<dbReference type="Proteomes" id="UP000245207">
    <property type="component" value="Unassembled WGS sequence"/>
</dbReference>
<sequence length="603" mass="67805">MGLYQQAANKLNEINGINGAEENDYTEDELLAALDLLEPPENFQDHQWQMYKNYLRKPIEKKLSSCGKKARLEHAHTRTIGATSFARSRHEWKVKNKRSPHDVESFHICYKTADDTYIEEATTEMMGKANEEILRKKKEIGGREGDVEHAVEAEIAMEVLNKLIGDEEPHCFGAGVTKSQVSKFSCDLRKMRGDVLTYENRFLLEKVETQLKKQLETQKKQLETQNKEIETHKKQLDIQNKKVESYVKQVETQGLQLKNMEESLNNVYGMLKVFQTAFPDLYNVASTAADANTCDKQGKANEEILRKKKEIGGPEGDVEHAVEAEIAMEVLNKLIGDEEPHCFGAGVTKSQVSKFSCDLRKMRGDVLTYENRFLLEKVETQLKKQLETQKKQLETQNKEIETHKKQLDIQNKKVESYIKQVETQGLQLKNMEESLNNVYGMLKVFQTAFPDLYNVASTAADAHTCDKQPSSSVSPVLDHYSPIMEHYSPAMDHYPGKLLASGQLTNIIGVPTSKRTQEQAAALGITLSILGDHPKLDLAIDGANEVDPDLNLVKGRGGALLREKMVEATSNKCVVVVDDSKLVTGLGGSGLAMPVQVVQFCWK</sequence>
<organism evidence="7 8">
    <name type="scientific">Artemisia annua</name>
    <name type="common">Sweet wormwood</name>
    <dbReference type="NCBI Taxonomy" id="35608"/>
    <lineage>
        <taxon>Eukaryota</taxon>
        <taxon>Viridiplantae</taxon>
        <taxon>Streptophyta</taxon>
        <taxon>Embryophyta</taxon>
        <taxon>Tracheophyta</taxon>
        <taxon>Spermatophyta</taxon>
        <taxon>Magnoliopsida</taxon>
        <taxon>eudicotyledons</taxon>
        <taxon>Gunneridae</taxon>
        <taxon>Pentapetalae</taxon>
        <taxon>asterids</taxon>
        <taxon>campanulids</taxon>
        <taxon>Asterales</taxon>
        <taxon>Asteraceae</taxon>
        <taxon>Asteroideae</taxon>
        <taxon>Anthemideae</taxon>
        <taxon>Artemisiinae</taxon>
        <taxon>Artemisia</taxon>
    </lineage>
</organism>
<keyword evidence="6" id="KW-0175">Coiled coil</keyword>
<dbReference type="AlphaFoldDB" id="A0A2U1MQY0"/>
<comment type="pathway">
    <text evidence="2">Carbohydrate degradation; pentose phosphate pathway; D-ribose 5-phosphate from D-ribulose 5-phosphate (non-oxidative stage): step 1/1.</text>
</comment>
<dbReference type="OrthoDB" id="1555531at2759"/>
<comment type="catalytic activity">
    <reaction evidence="1">
        <text>aldehydo-D-ribose 5-phosphate = D-ribulose 5-phosphate</text>
        <dbReference type="Rhea" id="RHEA:14657"/>
        <dbReference type="ChEBI" id="CHEBI:58121"/>
        <dbReference type="ChEBI" id="CHEBI:58273"/>
        <dbReference type="EC" id="5.3.1.6"/>
    </reaction>
</comment>
<evidence type="ECO:0000256" key="4">
    <source>
        <dbReference type="ARBA" id="ARBA00011959"/>
    </source>
</evidence>
<dbReference type="STRING" id="35608.A0A2U1MQY0"/>
<dbReference type="EC" id="5.3.1.6" evidence="4"/>
<evidence type="ECO:0000313" key="8">
    <source>
        <dbReference type="Proteomes" id="UP000245207"/>
    </source>
</evidence>
<proteinExistence type="inferred from homology"/>
<comment type="similarity">
    <text evidence="3">Belongs to the ribose 5-phosphate isomerase family.</text>
</comment>
<reference evidence="7 8" key="1">
    <citation type="journal article" date="2018" name="Mol. Plant">
        <title>The genome of Artemisia annua provides insight into the evolution of Asteraceae family and artemisinin biosynthesis.</title>
        <authorList>
            <person name="Shen Q."/>
            <person name="Zhang L."/>
            <person name="Liao Z."/>
            <person name="Wang S."/>
            <person name="Yan T."/>
            <person name="Shi P."/>
            <person name="Liu M."/>
            <person name="Fu X."/>
            <person name="Pan Q."/>
            <person name="Wang Y."/>
            <person name="Lv Z."/>
            <person name="Lu X."/>
            <person name="Zhang F."/>
            <person name="Jiang W."/>
            <person name="Ma Y."/>
            <person name="Chen M."/>
            <person name="Hao X."/>
            <person name="Li L."/>
            <person name="Tang Y."/>
            <person name="Lv G."/>
            <person name="Zhou Y."/>
            <person name="Sun X."/>
            <person name="Brodelius P.E."/>
            <person name="Rose J.K.C."/>
            <person name="Tang K."/>
        </authorList>
    </citation>
    <scope>NUCLEOTIDE SEQUENCE [LARGE SCALE GENOMIC DNA]</scope>
    <source>
        <strain evidence="8">cv. Huhao1</strain>
        <tissue evidence="7">Leaf</tissue>
    </source>
</reference>
<evidence type="ECO:0000256" key="6">
    <source>
        <dbReference type="SAM" id="Coils"/>
    </source>
</evidence>
<comment type="caution">
    <text evidence="7">The sequence shown here is derived from an EMBL/GenBank/DDBJ whole genome shotgun (WGS) entry which is preliminary data.</text>
</comment>
<name>A0A2U1MQY0_ARTAN</name>
<protein>
    <recommendedName>
        <fullName evidence="4">ribose-5-phosphate isomerase</fullName>
        <ecNumber evidence="4">5.3.1.6</ecNumber>
    </recommendedName>
</protein>
<evidence type="ECO:0000313" key="7">
    <source>
        <dbReference type="EMBL" id="PWA63681.1"/>
    </source>
</evidence>
<dbReference type="PANTHER" id="PTHR43748:SF3">
    <property type="entry name" value="RIBOSE-5-PHOSPHATE ISOMERASE 3, CHLOROPLASTIC-RELATED"/>
    <property type="match status" value="1"/>
</dbReference>
<gene>
    <name evidence="7" type="ORF">CTI12_AA351830</name>
</gene>
<keyword evidence="8" id="KW-1185">Reference proteome</keyword>
<dbReference type="Pfam" id="PF03004">
    <property type="entry name" value="Transposase_24"/>
    <property type="match status" value="1"/>
</dbReference>
<evidence type="ECO:0000256" key="1">
    <source>
        <dbReference type="ARBA" id="ARBA00001713"/>
    </source>
</evidence>
<dbReference type="InterPro" id="IPR004252">
    <property type="entry name" value="Probable_transposase_24"/>
</dbReference>
<dbReference type="Gene3D" id="3.40.50.1360">
    <property type="match status" value="1"/>
</dbReference>
<dbReference type="Pfam" id="PF06026">
    <property type="entry name" value="Rib_5-P_isom_A"/>
    <property type="match status" value="1"/>
</dbReference>
<feature type="coiled-coil region" evidence="6">
    <location>
        <begin position="205"/>
        <end position="249"/>
    </location>
</feature>
<evidence type="ECO:0000256" key="5">
    <source>
        <dbReference type="ARBA" id="ARBA00023235"/>
    </source>
</evidence>
<dbReference type="GO" id="GO:0004751">
    <property type="term" value="F:ribose-5-phosphate isomerase activity"/>
    <property type="evidence" value="ECO:0007669"/>
    <property type="project" value="UniProtKB-EC"/>
</dbReference>
<dbReference type="InterPro" id="IPR050262">
    <property type="entry name" value="Ribose-5P_isomerase"/>
</dbReference>
<dbReference type="UniPathway" id="UPA00115">
    <property type="reaction ID" value="UER00412"/>
</dbReference>